<name>A0A0G4EWD9_VITBC</name>
<feature type="compositionally biased region" description="Low complexity" evidence="1">
    <location>
        <begin position="1205"/>
        <end position="1221"/>
    </location>
</feature>
<feature type="region of interest" description="Disordered" evidence="1">
    <location>
        <begin position="1160"/>
        <end position="1181"/>
    </location>
</feature>
<dbReference type="InterPro" id="IPR019527">
    <property type="entry name" value="RZZ-complex_KNTC1/ROD_C"/>
</dbReference>
<dbReference type="VEuPathDB" id="CryptoDB:Vbra_8317"/>
<dbReference type="GO" id="GO:0031267">
    <property type="term" value="F:small GTPase binding"/>
    <property type="evidence" value="ECO:0007669"/>
    <property type="project" value="TreeGrafter"/>
</dbReference>
<gene>
    <name evidence="6" type="ORF">Vbra_8317</name>
</gene>
<evidence type="ECO:0000259" key="5">
    <source>
        <dbReference type="Pfam" id="PF24520"/>
    </source>
</evidence>
<dbReference type="STRING" id="1169540.A0A0G4EWD9"/>
<dbReference type="GO" id="GO:0007094">
    <property type="term" value="P:mitotic spindle assembly checkpoint signaling"/>
    <property type="evidence" value="ECO:0007669"/>
    <property type="project" value="TreeGrafter"/>
</dbReference>
<dbReference type="InterPro" id="IPR055404">
    <property type="entry name" value="ARM_KNTC1_2nd"/>
</dbReference>
<dbReference type="InterPro" id="IPR055403">
    <property type="entry name" value="ARM_KNTC1_1st"/>
</dbReference>
<evidence type="ECO:0000256" key="1">
    <source>
        <dbReference type="SAM" id="MobiDB-lite"/>
    </source>
</evidence>
<dbReference type="GO" id="GO:1990423">
    <property type="term" value="C:RZZ complex"/>
    <property type="evidence" value="ECO:0007669"/>
    <property type="project" value="TreeGrafter"/>
</dbReference>
<evidence type="ECO:0000313" key="7">
    <source>
        <dbReference type="Proteomes" id="UP000041254"/>
    </source>
</evidence>
<dbReference type="Pfam" id="PF10493">
    <property type="entry name" value="Rod_C"/>
    <property type="match status" value="1"/>
</dbReference>
<feature type="compositionally biased region" description="Polar residues" evidence="1">
    <location>
        <begin position="1160"/>
        <end position="1173"/>
    </location>
</feature>
<feature type="domain" description="KNTC1 first ARM-repeats" evidence="5">
    <location>
        <begin position="530"/>
        <end position="735"/>
    </location>
</feature>
<feature type="domain" description="KNTC1 third ARM-repeats" evidence="3">
    <location>
        <begin position="1649"/>
        <end position="1853"/>
    </location>
</feature>
<feature type="domain" description="KNTC1 second ARM-repeats" evidence="4">
    <location>
        <begin position="914"/>
        <end position="1053"/>
    </location>
</feature>
<dbReference type="PANTHER" id="PTHR15688:SF1">
    <property type="entry name" value="KINETOCHORE-ASSOCIATED PROTEIN 1"/>
    <property type="match status" value="1"/>
</dbReference>
<organism evidence="6 7">
    <name type="scientific">Vitrella brassicaformis (strain CCMP3155)</name>
    <dbReference type="NCBI Taxonomy" id="1169540"/>
    <lineage>
        <taxon>Eukaryota</taxon>
        <taxon>Sar</taxon>
        <taxon>Alveolata</taxon>
        <taxon>Colpodellida</taxon>
        <taxon>Vitrellaceae</taxon>
        <taxon>Vitrella</taxon>
    </lineage>
</organism>
<feature type="region of interest" description="Disordered" evidence="1">
    <location>
        <begin position="2926"/>
        <end position="2956"/>
    </location>
</feature>
<feature type="compositionally biased region" description="Low complexity" evidence="1">
    <location>
        <begin position="301"/>
        <end position="327"/>
    </location>
</feature>
<dbReference type="InParanoid" id="A0A0G4EWD9"/>
<dbReference type="OrthoDB" id="343783at2759"/>
<dbReference type="GO" id="GO:1903394">
    <property type="term" value="P:protein localization to kinetochore involved in kinetochore assembly"/>
    <property type="evidence" value="ECO:0007669"/>
    <property type="project" value="TreeGrafter"/>
</dbReference>
<dbReference type="PANTHER" id="PTHR15688">
    <property type="entry name" value="KINETOCHORE-ASSOCIATED PROTEIN 1"/>
    <property type="match status" value="1"/>
</dbReference>
<dbReference type="InterPro" id="IPR055405">
    <property type="entry name" value="ARM_KNTC1_3rd"/>
</dbReference>
<accession>A0A0G4EWD9</accession>
<protein>
    <submittedName>
        <fullName evidence="6">Uncharacterized protein</fullName>
    </submittedName>
</protein>
<feature type="region of interest" description="Disordered" evidence="1">
    <location>
        <begin position="288"/>
        <end position="327"/>
    </location>
</feature>
<dbReference type="GO" id="GO:0005828">
    <property type="term" value="C:kinetochore microtubule"/>
    <property type="evidence" value="ECO:0007669"/>
    <property type="project" value="TreeGrafter"/>
</dbReference>
<dbReference type="GO" id="GO:0000070">
    <property type="term" value="P:mitotic sister chromatid segregation"/>
    <property type="evidence" value="ECO:0007669"/>
    <property type="project" value="TreeGrafter"/>
</dbReference>
<evidence type="ECO:0000313" key="6">
    <source>
        <dbReference type="EMBL" id="CEM02358.1"/>
    </source>
</evidence>
<evidence type="ECO:0000259" key="2">
    <source>
        <dbReference type="Pfam" id="PF10493"/>
    </source>
</evidence>
<dbReference type="Pfam" id="PF24515">
    <property type="entry name" value="ARM_KNTC1_3rd"/>
    <property type="match status" value="1"/>
</dbReference>
<dbReference type="InterPro" id="IPR052802">
    <property type="entry name" value="KNTC1"/>
</dbReference>
<feature type="compositionally biased region" description="Basic and acidic residues" evidence="1">
    <location>
        <begin position="290"/>
        <end position="300"/>
    </location>
</feature>
<feature type="region of interest" description="Disordered" evidence="1">
    <location>
        <begin position="2280"/>
        <end position="2305"/>
    </location>
</feature>
<keyword evidence="7" id="KW-1185">Reference proteome</keyword>
<dbReference type="GO" id="GO:0005737">
    <property type="term" value="C:cytoplasm"/>
    <property type="evidence" value="ECO:0007669"/>
    <property type="project" value="TreeGrafter"/>
</dbReference>
<feature type="region of interest" description="Disordered" evidence="1">
    <location>
        <begin position="1204"/>
        <end position="1248"/>
    </location>
</feature>
<sequence length="2956" mass="324637">MNVAHLRCRDADTSHDILQICVHPRRKLIAALTSSEVYLNALPSAAASEEASHNEGFCRLDLGSRLDGKALSCCCWSACGDFFFAATPQGTVMVLLLVAASENSSAENGPCGRLEFSWKVHLPHMLKLLGLPRASELLSDDFRVATMACCFRTSLDGSFLDNNSPAAASYQTLLVVLGAGELLLCGNVDLQELKTQRADEREREQVKQRIARKMTLSSVSCCGDVTGIAILPGSSLTQGYVCVWSNTTLQLLHAGCDGPYMLWEQQCWPAGNGSVGGYTHVAFVEEGGEEDRAPGARSDTESVTSAGESSTGTATAAMQTQTTATAKQPTSKRRFLYTVQSEIGEDGRPVVVVMVHDFAAFLALPLPQKIRKIELKGAEAFQSVALLKLPFRQGGLPSPTAGPSAVPQPPSWSWRTCAAVRLPHEVQIWGLQHQTPTQLLSIDMPPAAKPPVCPMAPLWRSLPYPTCVLEGDDECERGGGGSVGLLVAGAPGHIVMASPKELPNEDMGEESAMLQALKAAGSNEAMLRLKVELMLKQLCEGAKDTQVDDIMPLLEELAPSKPSFVAKQACEASCKDAVQTKDLLKRTAEVLRRCTTARGGDTSTKPLMTIQETIHRLATFELLQTMPTQDTTGDFRHRWGAFRKSSLPRLCVELAQGGRVQELVAVVGRHATKFGSDDDERSSELLSILEELPADLSGRDEALLPGWLRAHVLPFIRHRDRFLSWLMDRAKLLEEQCSSPTASLLLLSCLFSHRQQSPVVGSDTRTAADDADGGPVLPWSRPLQHHREHRWFPLQAVKDGVFWNGCGPSGGDVSIIPSVMAADTRSGGGDDGERGRDHFHEISILYCRLVESAQLRSQFQLPVRLSDLEGGSWERVAFWLLNRALSPSLIAEEVRQHVAPFCVAHRLSCDGVVQDYVMRMVEDLTLTTTASADIDWEVQNRAVALMRCIGDEDLRAECLLQLLTHCKQVGLSQDAEVLLEESMAWNTKKVCGLKEQMDLRAAALILKKYHVDKTIIASELHGQYFVNVVKHVVWLTDMGQQSFQDAIKLVRTFPHYCVTLRDLCRERLWAIVHRFRPDSPTINSSGEEHPHHWREELTLSLCEILDCSDTAEDTVAVLQDFVSSVWVHLDDIATSIHAADPTAMAPLHGAPQLHCLVSRTSNAAPPSSSTNEAPPSASPTADLERLARVVAVAATELLQAHLETSDNTMLQDTTTTTDGSSPKIQHPLDHHQQHQQQQQQPSGSPSAPIALRWSHWQTLETLSRVRKLQEQFGLYVGPSWIDSKQDESAEDEWAADGAGEAVVDDEEAATGGGVFITGEQLFETLCRKEDLLTQTGAMRDALGVAWPSPDSPTAEESTSASLLSFTHCLRLGSLLGVSEASIRQQRVRTAVAEGSTSSCLRLLSELNKSPSPDTAVALVDLVRKIVADFHQQCREERARPASVLQGLAQLVEVLTACVPLLPSSRVQGTVAYLNDLLWSFDYLLHTDILDTAGVSLEGPFFLTGLDNECATATITTSGQWGEHEDLSDATALSTKSPNEMLRRVRSRLFSRRFRELVHLARGPDALKRALEFIALKEGLRRATGGLEAGWVWQTLEKTMPEQQVKDVKELVTECANTLRSEESINLSIALILRHPLLVDVSELTLACTDIARKLMRMPHRIDNELALGYLSGLIKRHAFSAVFKPTIHHVGDKQHLIQCLSRLGIDLFGNFWKDSLMRLEMERVQKNSKWCQHMDLLNIDLNLSEYYDKGDPKQPDSLHRYQRRLLKPLLEKSAFDLDTALEYGNDYLIPEEEVVGLWVQLFLLTPHTTEKQTHKKHRAHSSNAAGPIGHSCKGHMAPYSRLTHTTTHELDPYYMTAIPLGLAMTDALGSQRLETLLTQQCYTRVSPYDYQRLRFIFGLLDDIDKRRPRDQRCDSDSDFFALSPDSSPAVSVIHNLSPSVPHAVILTLAQRGLMALQVLETYKRVCPPSGVELSGAEGMPNTRSREAEEIFKSLAYERLPLHPLLSSPHEALQILAPEVDLTNIATLLPLTEPLSLSPDTLHLQAVDNAIRDSHTPLFPPLPGGPSPQPPDTALDLAAVQHHLGEVNDTMAARTMADKVIRRLPLGPAKLALTKWACRFDPDTGSTPAPVAARAVDDDQATVASAGSLYGRPRVAPPPLCPAPSRTFKQMHDLLSAQWELRQHHLELFEDLLLADPQLAIKALYFYLIPILMRPTHYTLATPVQQRIHQTLSPDHCRQEAQSLHTVAENLCAYLSIDAAPFRKSWVEEWLSDAQWTPRKAALANESQPPPADPAASAAAVPSRPLVPSDCQPGKTALQAIDAIESSALLEGLDALCYLDKGSVGKQRATSPFGAMRRGKLGKGLFAQDTADLLCVDRVAFVVGGGHLDPAVKHLLSLSFKAETRFAHDGKCRAMAVIFRVAPTDVIERIYGKPWKDLEVIWMHYYYLHCLQSLGVVQEIKKFYHCEKAGLARSLWRGQKHRSDPPTLQLIASLCLDFHIADASLLASVLTSLLAHTKTPSHETLTAEGDLNTNAGFIREFVGALQEGLAFALPADDGELLQALQAVFEAPMRAVEAYAGRVREAIDEARAPGGPMDRRTVHAQEEGRRLVPPSFTCWLDSLSMSIQRSPSLPYLNIEALIARTIAALSSLVALSTPDDGLPHAPPALIQSLHSDIHGPLHAALGTPQLTSAVADSGKLLAAVQGDLREVECRLATVLLALLQLLPSSVDVGVLEAQLVQREPLVAVRCLGFWSQACPVAYRTILVKCVVDGGHYNDLVAVLSGPSSSQSSAEDDPALLTSRGALSEVMHHAVSTCRVTLLLQHLLGRFHVRQATALLHTYLKTHRLTTFIHDIMKVLTEGGSPEQLFRKCQSADQADGGSRCGALEHLQASLSELQHDHDGGSGGGQVARALKEIVRPEAWEQLMVEDGADDNHQDHHHQQQQQRRQPRVREEETN</sequence>
<evidence type="ECO:0000259" key="3">
    <source>
        <dbReference type="Pfam" id="PF24515"/>
    </source>
</evidence>
<dbReference type="Pfam" id="PF24516">
    <property type="entry name" value="ARM_KNTC1_2nd"/>
    <property type="match status" value="1"/>
</dbReference>
<dbReference type="Proteomes" id="UP000041254">
    <property type="component" value="Unassembled WGS sequence"/>
</dbReference>
<reference evidence="6 7" key="1">
    <citation type="submission" date="2014-11" db="EMBL/GenBank/DDBJ databases">
        <authorList>
            <person name="Zhu J."/>
            <person name="Qi W."/>
            <person name="Song R."/>
        </authorList>
    </citation>
    <scope>NUCLEOTIDE SEQUENCE [LARGE SCALE GENOMIC DNA]</scope>
</reference>
<evidence type="ECO:0000259" key="4">
    <source>
        <dbReference type="Pfam" id="PF24516"/>
    </source>
</evidence>
<feature type="compositionally biased region" description="Low complexity" evidence="1">
    <location>
        <begin position="2293"/>
        <end position="2305"/>
    </location>
</feature>
<dbReference type="Pfam" id="PF24520">
    <property type="entry name" value="ARM_KNTC1_1st"/>
    <property type="match status" value="1"/>
</dbReference>
<proteinExistence type="predicted"/>
<feature type="domain" description="RZZ complex subunit KNTC1/ROD C-terminal" evidence="2">
    <location>
        <begin position="2368"/>
        <end position="2514"/>
    </location>
</feature>
<dbReference type="EMBL" id="CDMY01000324">
    <property type="protein sequence ID" value="CEM02358.1"/>
    <property type="molecule type" value="Genomic_DNA"/>
</dbReference>